<evidence type="ECO:0000313" key="3">
    <source>
        <dbReference type="EMBL" id="CAK7901276.1"/>
    </source>
</evidence>
<evidence type="ECO:0000313" key="4">
    <source>
        <dbReference type="Proteomes" id="UP001497600"/>
    </source>
</evidence>
<keyword evidence="2" id="KW-1133">Transmembrane helix</keyword>
<feature type="transmembrane region" description="Helical" evidence="2">
    <location>
        <begin position="57"/>
        <end position="80"/>
    </location>
</feature>
<keyword evidence="4" id="KW-1185">Reference proteome</keyword>
<dbReference type="EMBL" id="OZ004255">
    <property type="protein sequence ID" value="CAK7901276.1"/>
    <property type="molecule type" value="Genomic_DNA"/>
</dbReference>
<name>A0ABP0ED42_9ASCO</name>
<feature type="region of interest" description="Disordered" evidence="1">
    <location>
        <begin position="1"/>
        <end position="34"/>
    </location>
</feature>
<organism evidence="3 4">
    <name type="scientific">[Candida] anglica</name>
    <dbReference type="NCBI Taxonomy" id="148631"/>
    <lineage>
        <taxon>Eukaryota</taxon>
        <taxon>Fungi</taxon>
        <taxon>Dikarya</taxon>
        <taxon>Ascomycota</taxon>
        <taxon>Saccharomycotina</taxon>
        <taxon>Pichiomycetes</taxon>
        <taxon>Debaryomycetaceae</taxon>
        <taxon>Kurtzmaniella</taxon>
    </lineage>
</organism>
<evidence type="ECO:0008006" key="5">
    <source>
        <dbReference type="Google" id="ProtNLM"/>
    </source>
</evidence>
<keyword evidence="2" id="KW-0472">Membrane</keyword>
<accession>A0ABP0ED42</accession>
<sequence length="146" mass="17063">MSKPPDFHNSPFLRNGAGSRVSSKPKPKPKPANSEFLQSLLDTGRPNWKKAPKELKIRYYGVYAVLFSIPIVFISSYEMYRRLEGKSTKKVQEGEILEDRQVRTFGEKEKWEVEKNSLMYRIFGRDFFLDGFTSKTMNKDKDVKEK</sequence>
<protein>
    <recommendedName>
        <fullName evidence="5">Cytochrome c oxidase assembly protein COX16, mitochondrial</fullName>
    </recommendedName>
</protein>
<dbReference type="Proteomes" id="UP001497600">
    <property type="component" value="Chromosome C"/>
</dbReference>
<evidence type="ECO:0000256" key="2">
    <source>
        <dbReference type="SAM" id="Phobius"/>
    </source>
</evidence>
<reference evidence="3 4" key="1">
    <citation type="submission" date="2024-01" db="EMBL/GenBank/DDBJ databases">
        <authorList>
            <consortium name="Genoscope - CEA"/>
            <person name="William W."/>
        </authorList>
    </citation>
    <scope>NUCLEOTIDE SEQUENCE [LARGE SCALE GENOMIC DNA]</scope>
    <source>
        <strain evidence="3 4">29B2s-10</strain>
    </source>
</reference>
<proteinExistence type="predicted"/>
<gene>
    <name evidence="3" type="ORF">CAAN4_C11276</name>
</gene>
<evidence type="ECO:0000256" key="1">
    <source>
        <dbReference type="SAM" id="MobiDB-lite"/>
    </source>
</evidence>
<keyword evidence="2" id="KW-0812">Transmembrane</keyword>